<evidence type="ECO:0000313" key="7">
    <source>
        <dbReference type="EMBL" id="EFP04029.1"/>
    </source>
</evidence>
<keyword evidence="5" id="KW-0813">Transport</keyword>
<dbReference type="GO" id="GO:0016020">
    <property type="term" value="C:membrane"/>
    <property type="evidence" value="ECO:0007669"/>
    <property type="project" value="UniProtKB-SubCell"/>
</dbReference>
<proteinExistence type="inferred from homology"/>
<dbReference type="FunFam" id="1.20.58.390:FF:000060">
    <property type="entry name" value="Ligand-Gated ion Channel"/>
    <property type="match status" value="1"/>
</dbReference>
<keyword evidence="4 5" id="KW-0472">Membrane</keyword>
<evidence type="ECO:0000256" key="2">
    <source>
        <dbReference type="ARBA" id="ARBA00022692"/>
    </source>
</evidence>
<accession>E3MKG6</accession>
<feature type="domain" description="Neurotransmitter-gated ion-channel ligand-binding" evidence="6">
    <location>
        <begin position="379"/>
        <end position="602"/>
    </location>
</feature>
<dbReference type="FunFam" id="1.20.58.390:FF:000124">
    <property type="entry name" value="Protein CBG26995"/>
    <property type="match status" value="1"/>
</dbReference>
<feature type="transmembrane region" description="Helical" evidence="5">
    <location>
        <begin position="668"/>
        <end position="689"/>
    </location>
</feature>
<dbReference type="InParanoid" id="E3MKG6"/>
<name>E3MKG6_CAERE</name>
<keyword evidence="5" id="KW-0732">Signal</keyword>
<evidence type="ECO:0000256" key="4">
    <source>
        <dbReference type="ARBA" id="ARBA00023136"/>
    </source>
</evidence>
<dbReference type="InterPro" id="IPR018000">
    <property type="entry name" value="Neurotransmitter_ion_chnl_CS"/>
</dbReference>
<dbReference type="CDD" id="cd18989">
    <property type="entry name" value="LGIC_ECD_cation"/>
    <property type="match status" value="2"/>
</dbReference>
<dbReference type="SUPFAM" id="SSF63712">
    <property type="entry name" value="Nicotinic receptor ligand binding domain-like"/>
    <property type="match status" value="2"/>
</dbReference>
<dbReference type="SUPFAM" id="SSF90112">
    <property type="entry name" value="Neurotransmitter-gated ion-channel transmembrane pore"/>
    <property type="match status" value="2"/>
</dbReference>
<dbReference type="HOGENOM" id="CLU_372235_0_0_1"/>
<comment type="similarity">
    <text evidence="5">Belongs to the ligand-gated ion channel (TC 1.A.9) family.</text>
</comment>
<comment type="subcellular location">
    <subcellularLocation>
        <location evidence="1">Membrane</location>
        <topology evidence="1">Multi-pass membrane protein</topology>
    </subcellularLocation>
</comment>
<dbReference type="InterPro" id="IPR036734">
    <property type="entry name" value="Neur_chan_lig-bd_sf"/>
</dbReference>
<feature type="domain" description="Neurotransmitter-gated ion-channel ligand-binding" evidence="6">
    <location>
        <begin position="37"/>
        <end position="260"/>
    </location>
</feature>
<feature type="signal peptide" evidence="5">
    <location>
        <begin position="1"/>
        <end position="17"/>
    </location>
</feature>
<dbReference type="PANTHER" id="PTHR18945">
    <property type="entry name" value="NEUROTRANSMITTER GATED ION CHANNEL"/>
    <property type="match status" value="1"/>
</dbReference>
<evidence type="ECO:0000256" key="3">
    <source>
        <dbReference type="ARBA" id="ARBA00022989"/>
    </source>
</evidence>
<dbReference type="GO" id="GO:0005230">
    <property type="term" value="F:extracellular ligand-gated monoatomic ion channel activity"/>
    <property type="evidence" value="ECO:0007669"/>
    <property type="project" value="InterPro"/>
</dbReference>
<dbReference type="InterPro" id="IPR038050">
    <property type="entry name" value="Neuro_actylchol_rec"/>
</dbReference>
<dbReference type="CDD" id="cd19051">
    <property type="entry name" value="LGIC_TM_cation"/>
    <property type="match status" value="1"/>
</dbReference>
<dbReference type="eggNOG" id="KOG3645">
    <property type="taxonomic scope" value="Eukaryota"/>
</dbReference>
<feature type="transmembrane region" description="Helical" evidence="5">
    <location>
        <begin position="604"/>
        <end position="625"/>
    </location>
</feature>
<comment type="caution">
    <text evidence="5">Lacks conserved residue(s) required for the propagation of feature annotation.</text>
</comment>
<keyword evidence="5" id="KW-0407">Ion channel</keyword>
<feature type="transmembrane region" description="Helical" evidence="5">
    <location>
        <begin position="262"/>
        <end position="284"/>
    </location>
</feature>
<evidence type="ECO:0000259" key="6">
    <source>
        <dbReference type="Pfam" id="PF02931"/>
    </source>
</evidence>
<dbReference type="AlphaFoldDB" id="E3MKG6"/>
<sequence length="747" mass="86476">MFSVTAALICVVQVALSFHYDPALYVPKWKHFLEAQENLTNNLFANYDPAISPVYTNIDRNQPIGYDPDAPKRWNYTVLLYYLKLIEVTEPEEKVSLVLELMENWYDPRLSWNSSIYGNISVIHARQEKVWSPTLSAFGVNEIIDFRDQDFRLVSIDSTGGLANYLSVRVSAICRMDVSMFPFDNQICETYFCLPLFNRVQVQVFNEIYEGILQQNVVKFMGNSEWKVTNLSSRVELLNYNDNFGNMELAVFEIRIQRNPLYYMYMIVFPSFIINTISIIAVFLQHADKMSKLNVGLTNIMTMTFILGVMADKIPRTGNIPLLGIYIIVNLVIMILAIVVVIVITELREWAVPRLKLKKGKIRLIILVPEWNDFLNYQQKLMADLFQNYDDTVAPVYTKLDITKPIGYNPLAPKRFNYTVYLYYLKLVEVIEPEEKVSVVLEMAEYWYDPRLAWNPSSYGDIQMLHMRQDRVWSPTISSFRINDIVDFRDQDFRMVCVENTGHVYTSLSIKISLNCPMNVAKFPYDSQTCVIQFCMPLFFMQHVEMFNTIYAGILNTTVWERMGNSEWDLVNLTNRIELLTYNDGQGDMQLATFEIKIRRNPMYYIYMIIFPSFIINALSIIGVFMRKTDKMSKVSLLNVGLTNIMTMTFILGVMADKIPKTGSIPLLGIYIIINLFIMVFAVGLTTILEELQKCAVPRLRAKKSRLHRQLEYVLGDPLETICMVILEVVNLANFFVMIGLWISDSG</sequence>
<dbReference type="STRING" id="31234.E3MKG6"/>
<dbReference type="FunFam" id="2.70.170.10:FF:000027">
    <property type="entry name" value="Ligand-Gated ion Channel"/>
    <property type="match status" value="2"/>
</dbReference>
<dbReference type="FunCoup" id="E3MKG6">
    <property type="interactions" value="65"/>
</dbReference>
<dbReference type="Gene3D" id="2.70.170.10">
    <property type="entry name" value="Neurotransmitter-gated ion-channel ligand-binding domain"/>
    <property type="match status" value="2"/>
</dbReference>
<dbReference type="Pfam" id="PF02931">
    <property type="entry name" value="Neur_chan_LBD"/>
    <property type="match status" value="2"/>
</dbReference>
<feature type="transmembrane region" description="Helical" evidence="5">
    <location>
        <begin position="293"/>
        <end position="311"/>
    </location>
</feature>
<dbReference type="EMBL" id="DS268452">
    <property type="protein sequence ID" value="EFP04029.1"/>
    <property type="molecule type" value="Genomic_DNA"/>
</dbReference>
<evidence type="ECO:0000256" key="1">
    <source>
        <dbReference type="ARBA" id="ARBA00004141"/>
    </source>
</evidence>
<feature type="chain" id="PRO_5022251155" evidence="5">
    <location>
        <begin position="18"/>
        <end position="747"/>
    </location>
</feature>
<dbReference type="InterPro" id="IPR036719">
    <property type="entry name" value="Neuro-gated_channel_TM_sf"/>
</dbReference>
<feature type="transmembrane region" description="Helical" evidence="5">
    <location>
        <begin position="323"/>
        <end position="344"/>
    </location>
</feature>
<reference evidence="7" key="1">
    <citation type="submission" date="2007-07" db="EMBL/GenBank/DDBJ databases">
        <title>PCAP assembly of the Caenorhabditis remanei genome.</title>
        <authorList>
            <consortium name="The Caenorhabditis remanei Sequencing Consortium"/>
            <person name="Wilson R.K."/>
        </authorList>
    </citation>
    <scope>NUCLEOTIDE SEQUENCE [LARGE SCALE GENOMIC DNA]</scope>
    <source>
        <strain evidence="7">PB4641</strain>
    </source>
</reference>
<dbReference type="OMA" id="VEWNISS"/>
<keyword evidence="3 5" id="KW-1133">Transmembrane helix</keyword>
<evidence type="ECO:0000256" key="5">
    <source>
        <dbReference type="RuleBase" id="RU000687"/>
    </source>
</evidence>
<keyword evidence="2 5" id="KW-0812">Transmembrane</keyword>
<dbReference type="PRINTS" id="PR00252">
    <property type="entry name" value="NRIONCHANNEL"/>
</dbReference>
<keyword evidence="8" id="KW-1185">Reference proteome</keyword>
<evidence type="ECO:0000313" key="8">
    <source>
        <dbReference type="Proteomes" id="UP000008281"/>
    </source>
</evidence>
<dbReference type="InterPro" id="IPR006201">
    <property type="entry name" value="Neur_channel"/>
</dbReference>
<gene>
    <name evidence="7" type="primary">Cre-lgc-18</name>
    <name evidence="7" type="ORF">CRE_27675</name>
</gene>
<dbReference type="GO" id="GO:0004888">
    <property type="term" value="F:transmembrane signaling receptor activity"/>
    <property type="evidence" value="ECO:0007669"/>
    <property type="project" value="InterPro"/>
</dbReference>
<dbReference type="Gene3D" id="1.20.58.390">
    <property type="entry name" value="Neurotransmitter-gated ion-channel transmembrane domain"/>
    <property type="match status" value="2"/>
</dbReference>
<dbReference type="OrthoDB" id="5866477at2759"/>
<dbReference type="PROSITE" id="PS00236">
    <property type="entry name" value="NEUROTR_ION_CHANNEL"/>
    <property type="match status" value="2"/>
</dbReference>
<feature type="transmembrane region" description="Helical" evidence="5">
    <location>
        <begin position="637"/>
        <end position="656"/>
    </location>
</feature>
<protein>
    <submittedName>
        <fullName evidence="7">CRE-LGC-18 protein</fullName>
    </submittedName>
</protein>
<feature type="transmembrane region" description="Helical" evidence="5">
    <location>
        <begin position="719"/>
        <end position="743"/>
    </location>
</feature>
<dbReference type="InterPro" id="IPR006202">
    <property type="entry name" value="Neur_chan_lig-bd"/>
</dbReference>
<keyword evidence="5" id="KW-0406">Ion transport</keyword>
<organism evidence="8">
    <name type="scientific">Caenorhabditis remanei</name>
    <name type="common">Caenorhabditis vulgaris</name>
    <dbReference type="NCBI Taxonomy" id="31234"/>
    <lineage>
        <taxon>Eukaryota</taxon>
        <taxon>Metazoa</taxon>
        <taxon>Ecdysozoa</taxon>
        <taxon>Nematoda</taxon>
        <taxon>Chromadorea</taxon>
        <taxon>Rhabditida</taxon>
        <taxon>Rhabditina</taxon>
        <taxon>Rhabditomorpha</taxon>
        <taxon>Rhabditoidea</taxon>
        <taxon>Rhabditidae</taxon>
        <taxon>Peloderinae</taxon>
        <taxon>Caenorhabditis</taxon>
    </lineage>
</organism>
<dbReference type="Proteomes" id="UP000008281">
    <property type="component" value="Unassembled WGS sequence"/>
</dbReference>